<dbReference type="EMBL" id="BARS01027329">
    <property type="protein sequence ID" value="GAG10718.1"/>
    <property type="molecule type" value="Genomic_DNA"/>
</dbReference>
<accession>X0VE13</accession>
<dbReference type="InterPro" id="IPR031329">
    <property type="entry name" value="NEUT/ALK_ceramidase_N"/>
</dbReference>
<feature type="non-terminal residue" evidence="2">
    <location>
        <position position="229"/>
    </location>
</feature>
<sequence>MEEIPDMLAGAAKIDITPSCSVWMDGMPRAHPSEGIHDPLFARVLVLANSEDRAEAFAIVSVDVCVLSSEQTHAAGAAAECQTGIPVTQIMIAATHTHSGPATLGLYSPQEAKYAEELSEKIVVAIDEAAGNMQPAAVGAGSGCEDTISHYRRLLADDGRVIMNWEPFPTERIVGPLGQIDPEVAVLKAVPVENPDTVVAMLFSHAGHPNVLSGDNYLLSADYPGVATR</sequence>
<gene>
    <name evidence="2" type="ORF">S01H1_42938</name>
</gene>
<comment type="caution">
    <text evidence="2">The sequence shown here is derived from an EMBL/GenBank/DDBJ whole genome shotgun (WGS) entry which is preliminary data.</text>
</comment>
<proteinExistence type="predicted"/>
<organism evidence="2">
    <name type="scientific">marine sediment metagenome</name>
    <dbReference type="NCBI Taxonomy" id="412755"/>
    <lineage>
        <taxon>unclassified sequences</taxon>
        <taxon>metagenomes</taxon>
        <taxon>ecological metagenomes</taxon>
    </lineage>
</organism>
<evidence type="ECO:0000259" key="1">
    <source>
        <dbReference type="Pfam" id="PF04734"/>
    </source>
</evidence>
<name>X0VE13_9ZZZZ</name>
<evidence type="ECO:0000313" key="2">
    <source>
        <dbReference type="EMBL" id="GAG10718.1"/>
    </source>
</evidence>
<feature type="domain" description="Neutral/alkaline non-lysosomal ceramidase N-terminal" evidence="1">
    <location>
        <begin position="9"/>
        <end position="228"/>
    </location>
</feature>
<protein>
    <recommendedName>
        <fullName evidence="1">Neutral/alkaline non-lysosomal ceramidase N-terminal domain-containing protein</fullName>
    </recommendedName>
</protein>
<dbReference type="AlphaFoldDB" id="X0VE13"/>
<dbReference type="Pfam" id="PF04734">
    <property type="entry name" value="Ceramidase_alk"/>
    <property type="match status" value="1"/>
</dbReference>
<reference evidence="2" key="1">
    <citation type="journal article" date="2014" name="Front. Microbiol.">
        <title>High frequency of phylogenetically diverse reductive dehalogenase-homologous genes in deep subseafloor sedimentary metagenomes.</title>
        <authorList>
            <person name="Kawai M."/>
            <person name="Futagami T."/>
            <person name="Toyoda A."/>
            <person name="Takaki Y."/>
            <person name="Nishi S."/>
            <person name="Hori S."/>
            <person name="Arai W."/>
            <person name="Tsubouchi T."/>
            <person name="Morono Y."/>
            <person name="Uchiyama I."/>
            <person name="Ito T."/>
            <person name="Fujiyama A."/>
            <person name="Inagaki F."/>
            <person name="Takami H."/>
        </authorList>
    </citation>
    <scope>NUCLEOTIDE SEQUENCE</scope>
    <source>
        <strain evidence="2">Expedition CK06-06</strain>
    </source>
</reference>